<keyword evidence="1" id="KW-0496">Mitochondrion</keyword>
<proteinExistence type="predicted"/>
<organism evidence="1">
    <name type="scientific">Funneliformis mosseae</name>
    <name type="common">Endomycorrhizal fungus</name>
    <name type="synonym">Glomus mosseae</name>
    <dbReference type="NCBI Taxonomy" id="27381"/>
    <lineage>
        <taxon>Eukaryota</taxon>
        <taxon>Fungi</taxon>
        <taxon>Fungi incertae sedis</taxon>
        <taxon>Mucoromycota</taxon>
        <taxon>Glomeromycotina</taxon>
        <taxon>Glomeromycetes</taxon>
        <taxon>Glomerales</taxon>
        <taxon>Glomeraceae</taxon>
        <taxon>Funneliformis</taxon>
    </lineage>
</organism>
<dbReference type="AlphaFoldDB" id="A0A1D6YD81"/>
<sequence>MLMSIPYFSSGKALRMLSTPFIFMHCLNLLRYSSSESIRVQPQTGKPYGYIRFNTLSLPMFNEFHALFYGPPGLRTKGPQSLGRGWAEGNGTKIVPLNLGAPYLTITRLLGEYNA</sequence>
<dbReference type="SUPFAM" id="SSF55608">
    <property type="entry name" value="Homing endonucleases"/>
    <property type="match status" value="1"/>
</dbReference>
<protein>
    <submittedName>
        <fullName evidence="1">Uncharacterized protein</fullName>
    </submittedName>
</protein>
<reference evidence="1" key="1">
    <citation type="journal article" date="2016" name="Mycorrhiza">
        <title>The large (134.9 kb) mitochondrial genome of the glomeromycete Funneliformis mosseae.</title>
        <authorList>
            <person name="Nadimi M."/>
            <person name="Stefani F.O.P."/>
            <person name="Hijri M."/>
        </authorList>
    </citation>
    <scope>NUCLEOTIDE SEQUENCE</scope>
</reference>
<dbReference type="InterPro" id="IPR027434">
    <property type="entry name" value="Homing_endonucl"/>
</dbReference>
<accession>A0A1D6YD81</accession>
<name>A0A1D6YD81_FUNMO</name>
<dbReference type="EMBL" id="KT371477">
    <property type="protein sequence ID" value="AMP88020.1"/>
    <property type="molecule type" value="Genomic_DNA"/>
</dbReference>
<gene>
    <name evidence="1" type="primary">orf115</name>
</gene>
<evidence type="ECO:0000313" key="1">
    <source>
        <dbReference type="EMBL" id="AMP88020.1"/>
    </source>
</evidence>
<geneLocation type="mitochondrion" evidence="1"/>
<dbReference type="Gene3D" id="3.10.28.10">
    <property type="entry name" value="Homing endonucleases"/>
    <property type="match status" value="1"/>
</dbReference>